<gene>
    <name evidence="2" type="ORF">AVEN_11333_1</name>
</gene>
<dbReference type="Proteomes" id="UP000499080">
    <property type="component" value="Unassembled WGS sequence"/>
</dbReference>
<dbReference type="PANTHER" id="PTHR36688:SF1">
    <property type="entry name" value="ENDONUCLEASE_EXONUCLEASE_PHOSPHATASE DOMAIN-CONTAINING PROTEIN"/>
    <property type="match status" value="1"/>
</dbReference>
<name>A0A4Y2PEW1_ARAVE</name>
<organism evidence="2 3">
    <name type="scientific">Araneus ventricosus</name>
    <name type="common">Orbweaver spider</name>
    <name type="synonym">Epeira ventricosa</name>
    <dbReference type="NCBI Taxonomy" id="182803"/>
    <lineage>
        <taxon>Eukaryota</taxon>
        <taxon>Metazoa</taxon>
        <taxon>Ecdysozoa</taxon>
        <taxon>Arthropoda</taxon>
        <taxon>Chelicerata</taxon>
        <taxon>Arachnida</taxon>
        <taxon>Araneae</taxon>
        <taxon>Araneomorphae</taxon>
        <taxon>Entelegynae</taxon>
        <taxon>Araneoidea</taxon>
        <taxon>Araneidae</taxon>
        <taxon>Araneus</taxon>
    </lineage>
</organism>
<dbReference type="Pfam" id="PF00078">
    <property type="entry name" value="RVT_1"/>
    <property type="match status" value="1"/>
</dbReference>
<dbReference type="PANTHER" id="PTHR36688">
    <property type="entry name" value="ENDO/EXONUCLEASE/PHOSPHATASE DOMAIN-CONTAINING PROTEIN"/>
    <property type="match status" value="1"/>
</dbReference>
<evidence type="ECO:0000313" key="2">
    <source>
        <dbReference type="EMBL" id="GBN49751.1"/>
    </source>
</evidence>
<proteinExistence type="predicted"/>
<dbReference type="InterPro" id="IPR043502">
    <property type="entry name" value="DNA/RNA_pol_sf"/>
</dbReference>
<protein>
    <recommendedName>
        <fullName evidence="1">Reverse transcriptase domain-containing protein</fullName>
    </recommendedName>
</protein>
<comment type="caution">
    <text evidence="2">The sequence shown here is derived from an EMBL/GenBank/DDBJ whole genome shotgun (WGS) entry which is preliminary data.</text>
</comment>
<dbReference type="SUPFAM" id="SSF56672">
    <property type="entry name" value="DNA/RNA polymerases"/>
    <property type="match status" value="1"/>
</dbReference>
<sequence>MLQRLPIKSIFRLVEIIKAILQYHHFANLWKTAIVVSIINPDKKAQKPFSCRPISLLSSLSKVAESVILARLEEATECHMIPYQFGFRKKLSTIQQLLNITESIREGFECGWETGVVFLDIAKAFDSLDRRPALQTHRNADPW</sequence>
<dbReference type="OrthoDB" id="415068at2759"/>
<feature type="domain" description="Reverse transcriptase" evidence="1">
    <location>
        <begin position="46"/>
        <end position="135"/>
    </location>
</feature>
<keyword evidence="3" id="KW-1185">Reference proteome</keyword>
<dbReference type="EMBL" id="BGPR01011128">
    <property type="protein sequence ID" value="GBN49751.1"/>
    <property type="molecule type" value="Genomic_DNA"/>
</dbReference>
<accession>A0A4Y2PEW1</accession>
<reference evidence="2 3" key="1">
    <citation type="journal article" date="2019" name="Sci. Rep.">
        <title>Orb-weaving spider Araneus ventricosus genome elucidates the spidroin gene catalogue.</title>
        <authorList>
            <person name="Kono N."/>
            <person name="Nakamura H."/>
            <person name="Ohtoshi R."/>
            <person name="Moran D.A.P."/>
            <person name="Shinohara A."/>
            <person name="Yoshida Y."/>
            <person name="Fujiwara M."/>
            <person name="Mori M."/>
            <person name="Tomita M."/>
            <person name="Arakawa K."/>
        </authorList>
    </citation>
    <scope>NUCLEOTIDE SEQUENCE [LARGE SCALE GENOMIC DNA]</scope>
</reference>
<evidence type="ECO:0000259" key="1">
    <source>
        <dbReference type="Pfam" id="PF00078"/>
    </source>
</evidence>
<evidence type="ECO:0000313" key="3">
    <source>
        <dbReference type="Proteomes" id="UP000499080"/>
    </source>
</evidence>
<dbReference type="AlphaFoldDB" id="A0A4Y2PEW1"/>
<dbReference type="InterPro" id="IPR000477">
    <property type="entry name" value="RT_dom"/>
</dbReference>
<dbReference type="InterPro" id="IPR052560">
    <property type="entry name" value="RdDP_mobile_element"/>
</dbReference>
<dbReference type="GO" id="GO:0071897">
    <property type="term" value="P:DNA biosynthetic process"/>
    <property type="evidence" value="ECO:0007669"/>
    <property type="project" value="UniProtKB-ARBA"/>
</dbReference>